<protein>
    <recommendedName>
        <fullName evidence="1">Enoyl reductase (ER) domain-containing protein</fullName>
    </recommendedName>
</protein>
<reference evidence="2" key="1">
    <citation type="submission" date="2019-04" db="EMBL/GenBank/DDBJ databases">
        <title>Sequencing of skin fungus with MAO and IRED activity.</title>
        <authorList>
            <person name="Marsaioli A.J."/>
            <person name="Bonatto J.M.C."/>
            <person name="Reis Junior O."/>
        </authorList>
    </citation>
    <scope>NUCLEOTIDE SEQUENCE</scope>
    <source>
        <strain evidence="2">28M1</strain>
    </source>
</reference>
<name>A0A9P5C349_9PLEO</name>
<dbReference type="AlphaFoldDB" id="A0A9P5C349"/>
<dbReference type="InterPro" id="IPR011032">
    <property type="entry name" value="GroES-like_sf"/>
</dbReference>
<evidence type="ECO:0000259" key="1">
    <source>
        <dbReference type="SMART" id="SM00829"/>
    </source>
</evidence>
<dbReference type="CDD" id="cd08276">
    <property type="entry name" value="MDR7"/>
    <property type="match status" value="1"/>
</dbReference>
<evidence type="ECO:0000313" key="2">
    <source>
        <dbReference type="EMBL" id="KAF3042924.1"/>
    </source>
</evidence>
<dbReference type="Gene3D" id="3.40.50.720">
    <property type="entry name" value="NAD(P)-binding Rossmann-like Domain"/>
    <property type="match status" value="1"/>
</dbReference>
<organism evidence="2 3">
    <name type="scientific">Didymella heteroderae</name>
    <dbReference type="NCBI Taxonomy" id="1769908"/>
    <lineage>
        <taxon>Eukaryota</taxon>
        <taxon>Fungi</taxon>
        <taxon>Dikarya</taxon>
        <taxon>Ascomycota</taxon>
        <taxon>Pezizomycotina</taxon>
        <taxon>Dothideomycetes</taxon>
        <taxon>Pleosporomycetidae</taxon>
        <taxon>Pleosporales</taxon>
        <taxon>Pleosporineae</taxon>
        <taxon>Didymellaceae</taxon>
        <taxon>Didymella</taxon>
    </lineage>
</organism>
<evidence type="ECO:0000313" key="3">
    <source>
        <dbReference type="Proteomes" id="UP000758155"/>
    </source>
</evidence>
<accession>A0A9P5C349</accession>
<dbReference type="PANTHER" id="PTHR45033">
    <property type="match status" value="1"/>
</dbReference>
<proteinExistence type="predicted"/>
<dbReference type="OrthoDB" id="3509362at2759"/>
<dbReference type="InterPro" id="IPR020843">
    <property type="entry name" value="ER"/>
</dbReference>
<dbReference type="Proteomes" id="UP000758155">
    <property type="component" value="Unassembled WGS sequence"/>
</dbReference>
<feature type="domain" description="Enoyl reductase (ER)" evidence="1">
    <location>
        <begin position="14"/>
        <end position="346"/>
    </location>
</feature>
<dbReference type="SMART" id="SM00829">
    <property type="entry name" value="PKS_ER"/>
    <property type="match status" value="1"/>
</dbReference>
<dbReference type="Pfam" id="PF00107">
    <property type="entry name" value="ADH_zinc_N"/>
    <property type="match status" value="1"/>
</dbReference>
<comment type="caution">
    <text evidence="2">The sequence shown here is derived from an EMBL/GenBank/DDBJ whole genome shotgun (WGS) entry which is preliminary data.</text>
</comment>
<sequence>MSYPRTARSWRRTTPPYPLSIVQSTETLPETLGASDVVIRIHAVSLNYRDIAMLREGGYPAPVDAGGICASDAAGEVVALGSEATKFRIGDRVAPTINQPARTGEGHEIGSTVLGGDGAGVLTEYAVFNKEYLVKLPSHLSWKEASTITVAGVTAWTALNRLQRLSEGSTALLQGKHSMFALKICLAAGIRPIVTSSSEDKLQKLRQLDARIGLINYKSHPDVGAEVLQLTDGEGVDYVLNNIGVSSIPTDIQVLRKRDGRIALIGFLNGFEASWPPSLLSTLMFKEAHIAGILGGSQADFEDLAAFLAEKKVSLESLVDRTFSFEDAGAAFDYLSSGEHVGKVIIKL</sequence>
<dbReference type="InterPro" id="IPR013154">
    <property type="entry name" value="ADH-like_N"/>
</dbReference>
<dbReference type="InterPro" id="IPR036291">
    <property type="entry name" value="NAD(P)-bd_dom_sf"/>
</dbReference>
<dbReference type="GO" id="GO:0016491">
    <property type="term" value="F:oxidoreductase activity"/>
    <property type="evidence" value="ECO:0007669"/>
    <property type="project" value="InterPro"/>
</dbReference>
<dbReference type="SUPFAM" id="SSF51735">
    <property type="entry name" value="NAD(P)-binding Rossmann-fold domains"/>
    <property type="match status" value="1"/>
</dbReference>
<dbReference type="InterPro" id="IPR013149">
    <property type="entry name" value="ADH-like_C"/>
</dbReference>
<dbReference type="Gene3D" id="3.90.180.10">
    <property type="entry name" value="Medium-chain alcohol dehydrogenases, catalytic domain"/>
    <property type="match status" value="1"/>
</dbReference>
<keyword evidence="3" id="KW-1185">Reference proteome</keyword>
<dbReference type="InterPro" id="IPR052711">
    <property type="entry name" value="Zinc_ADH-like"/>
</dbReference>
<dbReference type="EMBL" id="SWKV01000014">
    <property type="protein sequence ID" value="KAF3042924.1"/>
    <property type="molecule type" value="Genomic_DNA"/>
</dbReference>
<dbReference type="Pfam" id="PF08240">
    <property type="entry name" value="ADH_N"/>
    <property type="match status" value="1"/>
</dbReference>
<dbReference type="PANTHER" id="PTHR45033:SF1">
    <property type="entry name" value="OXIDOREDUCTASE (EUROFUNG)"/>
    <property type="match status" value="1"/>
</dbReference>
<dbReference type="SUPFAM" id="SSF50129">
    <property type="entry name" value="GroES-like"/>
    <property type="match status" value="1"/>
</dbReference>
<gene>
    <name evidence="2" type="ORF">E8E12_006997</name>
</gene>